<name>A0A0K0XYZ3_9GAMM</name>
<reference evidence="1 2" key="1">
    <citation type="submission" date="2015-07" db="EMBL/GenBank/DDBJ databases">
        <authorList>
            <person name="Noorani M."/>
        </authorList>
    </citation>
    <scope>NUCLEOTIDE SEQUENCE [LARGE SCALE GENOMIC DNA]</scope>
    <source>
        <strain evidence="1 2">KCTC 42284</strain>
    </source>
</reference>
<evidence type="ECO:0000313" key="1">
    <source>
        <dbReference type="EMBL" id="AKS42908.1"/>
    </source>
</evidence>
<dbReference type="PANTHER" id="PTHR34595">
    <property type="entry name" value="BLR5612 PROTEIN"/>
    <property type="match status" value="1"/>
</dbReference>
<evidence type="ECO:0000313" key="2">
    <source>
        <dbReference type="Proteomes" id="UP000066624"/>
    </source>
</evidence>
<dbReference type="PATRIC" id="fig|1579979.3.peg.2605"/>
<dbReference type="InterPro" id="IPR051680">
    <property type="entry name" value="ATP-dep_Glu-Cys_Ligase-2"/>
</dbReference>
<dbReference type="STRING" id="1579979.WM2015_2550"/>
<gene>
    <name evidence="1" type="ORF">WM2015_2550</name>
</gene>
<dbReference type="KEGG" id="wma:WM2015_2550"/>
<dbReference type="InterPro" id="IPR007296">
    <property type="entry name" value="DUF403"/>
</dbReference>
<dbReference type="Pfam" id="PF04168">
    <property type="entry name" value="Alpha-E"/>
    <property type="match status" value="1"/>
</dbReference>
<dbReference type="PANTHER" id="PTHR34595:SF7">
    <property type="entry name" value="SLL1039 PROTEIN"/>
    <property type="match status" value="1"/>
</dbReference>
<dbReference type="EMBL" id="CP012154">
    <property type="protein sequence ID" value="AKS42908.1"/>
    <property type="molecule type" value="Genomic_DNA"/>
</dbReference>
<accession>A0A0K0XYZ3</accession>
<organism evidence="1 2">
    <name type="scientific">Wenzhouxiangella marina</name>
    <dbReference type="NCBI Taxonomy" id="1579979"/>
    <lineage>
        <taxon>Bacteria</taxon>
        <taxon>Pseudomonadati</taxon>
        <taxon>Pseudomonadota</taxon>
        <taxon>Gammaproteobacteria</taxon>
        <taxon>Chromatiales</taxon>
        <taxon>Wenzhouxiangellaceae</taxon>
        <taxon>Wenzhouxiangella</taxon>
    </lineage>
</organism>
<dbReference type="Proteomes" id="UP000066624">
    <property type="component" value="Chromosome"/>
</dbReference>
<proteinExistence type="predicted"/>
<dbReference type="RefSeq" id="WP_049726432.1">
    <property type="nucleotide sequence ID" value="NZ_CP012154.1"/>
</dbReference>
<dbReference type="AlphaFoldDB" id="A0A0K0XYZ3"/>
<sequence length="311" mass="35811">MLSRLADNLYWHGRYLERAEDLARLINVNANLNLDLPSGLSAGWLPLVRITGSAPLFKQLHDDHGERQVVRFLLSDERNPGSLRATLEFARENLRSARDLLPRELWEQMNALYLKGQEELSGPLSRRRRHEFLHQLILDCQQIAGTLLGTMSQDHAYDFILIGRYLERADMITRILEVRGYDLLPDTSEDLGPFESIQWMSVLKSLTGYQMYRRHVRTRVSGNDVLNFLLRDEQFPRSVMFCLRALEALLLELPGDDDQALRVVTRLQRQVHECELSGRRGSALAELMDQLQVELAAIDESIRQTWFGAGT</sequence>
<keyword evidence="2" id="KW-1185">Reference proteome</keyword>
<protein>
    <submittedName>
        <fullName evidence="1">Uncharacterized protein</fullName>
    </submittedName>
</protein>
<dbReference type="OrthoDB" id="9803532at2"/>